<name>A0A1S3KCT1_LINAN</name>
<feature type="region of interest" description="Disordered" evidence="3">
    <location>
        <begin position="1"/>
        <end position="45"/>
    </location>
</feature>
<dbReference type="KEGG" id="lak:106180840"/>
<dbReference type="RefSeq" id="XP_013420439.1">
    <property type="nucleotide sequence ID" value="XM_013564985.1"/>
</dbReference>
<organism evidence="4 5">
    <name type="scientific">Lingula anatina</name>
    <name type="common">Brachiopod</name>
    <name type="synonym">Lingula unguis</name>
    <dbReference type="NCBI Taxonomy" id="7574"/>
    <lineage>
        <taxon>Eukaryota</taxon>
        <taxon>Metazoa</taxon>
        <taxon>Spiralia</taxon>
        <taxon>Lophotrochozoa</taxon>
        <taxon>Brachiopoda</taxon>
        <taxon>Linguliformea</taxon>
        <taxon>Lingulata</taxon>
        <taxon>Lingulida</taxon>
        <taxon>Linguloidea</taxon>
        <taxon>Lingulidae</taxon>
        <taxon>Lingula</taxon>
    </lineage>
</organism>
<accession>A0A1S3KCT1</accession>
<evidence type="ECO:0000256" key="1">
    <source>
        <dbReference type="ARBA" id="ARBA00006781"/>
    </source>
</evidence>
<dbReference type="Proteomes" id="UP000085678">
    <property type="component" value="Unplaced"/>
</dbReference>
<keyword evidence="4" id="KW-1185">Reference proteome</keyword>
<dbReference type="OMA" id="VKFYRKE"/>
<evidence type="ECO:0000256" key="2">
    <source>
        <dbReference type="PIRNR" id="PIRNR028983"/>
    </source>
</evidence>
<evidence type="ECO:0000313" key="4">
    <source>
        <dbReference type="Proteomes" id="UP000085678"/>
    </source>
</evidence>
<evidence type="ECO:0000313" key="6">
    <source>
        <dbReference type="RefSeq" id="XP_013420439.1"/>
    </source>
</evidence>
<dbReference type="GeneID" id="106180840"/>
<proteinExistence type="inferred from homology"/>
<dbReference type="PANTHER" id="PTHR13261">
    <property type="entry name" value="BRCA2 AND CDKN1A INTERACTING PROTEIN"/>
    <property type="match status" value="1"/>
</dbReference>
<feature type="compositionally biased region" description="Acidic residues" evidence="3">
    <location>
        <begin position="21"/>
        <end position="45"/>
    </location>
</feature>
<dbReference type="OrthoDB" id="27543at2759"/>
<dbReference type="PIRSF" id="PIRSF028983">
    <property type="entry name" value="BCP1"/>
    <property type="match status" value="1"/>
</dbReference>
<sequence length="312" mass="35596">MSAPSKKRALAEDKNVSGNEAEGDDEEDMEDDFWSGDDGDDLDEEEKQFINQEVQVEFEARNAEDSDFHGIRQLLQQVYLKANINLSELADMIIAQNYVGSVIKQVDVPEEDDSDSDDGDDVFGVISAINLTEKKDAESVRQLHSYLLGKCQACEQKQQQYFKALLEDPNKQVGYLVNERLINIPPQIATPMFQSLKKEMERAVKKKMKYSFDYFLMVAKTYKTKPSNQKKKGKNKTQTPDEITFLNPEEELFSEESVLSFDYSVASERDGVVGGQWDDEEEEFEPFRRVMFIPGDKLDSLIIKVQQTFGGS</sequence>
<dbReference type="InterPro" id="IPR025602">
    <property type="entry name" value="BCP1_family"/>
</dbReference>
<protein>
    <recommendedName>
        <fullName evidence="2">Protein BCCIP homolog</fullName>
    </recommendedName>
</protein>
<gene>
    <name evidence="5 6" type="primary">LOC106180840</name>
</gene>
<reference evidence="5 6" key="1">
    <citation type="submission" date="2025-04" db="UniProtKB">
        <authorList>
            <consortium name="RefSeq"/>
        </authorList>
    </citation>
    <scope>IDENTIFICATION</scope>
    <source>
        <tissue evidence="5 6">Gonads</tissue>
    </source>
</reference>
<dbReference type="STRING" id="7574.A0A1S3KCT1"/>
<evidence type="ECO:0000313" key="5">
    <source>
        <dbReference type="RefSeq" id="XP_013420438.1"/>
    </source>
</evidence>
<dbReference type="GO" id="GO:0005634">
    <property type="term" value="C:nucleus"/>
    <property type="evidence" value="ECO:0007669"/>
    <property type="project" value="TreeGrafter"/>
</dbReference>
<dbReference type="AlphaFoldDB" id="A0A1S3KCT1"/>
<comment type="similarity">
    <text evidence="1 2">Belongs to the BCP1 family.</text>
</comment>
<dbReference type="PANTHER" id="PTHR13261:SF0">
    <property type="entry name" value="BRCA2 AND CDKN1A-INTERACTING PROTEIN"/>
    <property type="match status" value="1"/>
</dbReference>
<evidence type="ECO:0000256" key="3">
    <source>
        <dbReference type="SAM" id="MobiDB-lite"/>
    </source>
</evidence>
<dbReference type="RefSeq" id="XP_013420438.1">
    <property type="nucleotide sequence ID" value="XM_013564984.1"/>
</dbReference>
<dbReference type="Pfam" id="PF13862">
    <property type="entry name" value="BCCIP"/>
    <property type="match status" value="1"/>
</dbReference>